<dbReference type="SMART" id="SM00974">
    <property type="entry name" value="T5orf172"/>
    <property type="match status" value="1"/>
</dbReference>
<evidence type="ECO:0000313" key="2">
    <source>
        <dbReference type="EMBL" id="OGY73093.1"/>
    </source>
</evidence>
<protein>
    <recommendedName>
        <fullName evidence="1">Bacteriophage T5 Orf172 DNA-binding domain-containing protein</fullName>
    </recommendedName>
</protein>
<organism evidence="2 3">
    <name type="scientific">Candidatus Jacksonbacteria bacterium RIFCSPLOWO2_02_FULL_44_20</name>
    <dbReference type="NCBI Taxonomy" id="1798460"/>
    <lineage>
        <taxon>Bacteria</taxon>
        <taxon>Candidatus Jacksoniibacteriota</taxon>
    </lineage>
</organism>
<dbReference type="InterPro" id="IPR018306">
    <property type="entry name" value="Phage_T5_Orf172_DNA-bd"/>
</dbReference>
<name>A0A1G2A862_9BACT</name>
<dbReference type="Pfam" id="PF10544">
    <property type="entry name" value="T5orf172"/>
    <property type="match status" value="1"/>
</dbReference>
<proteinExistence type="predicted"/>
<feature type="domain" description="Bacteriophage T5 Orf172 DNA-binding" evidence="1">
    <location>
        <begin position="11"/>
        <end position="89"/>
    </location>
</feature>
<dbReference type="Proteomes" id="UP000178315">
    <property type="component" value="Unassembled WGS sequence"/>
</dbReference>
<sequence length="198" mass="23202">MNEIIYILINEAMPGYVKIGKTKNLEQRMRTLYRTQVPLPFECFYACTVPNSKDVEEWLFEIFDQWRVSSEREFFEVSPESVAAALRAKAIKDVTPRQVYTESQEDQKALSRAKERRAAFNFKMVDIPIGAELVFKRDESKKAKVLDNRWVEFNGERTSLALSAQKILGYDCRVSGALYWMYDGETLDQRRRRFENGE</sequence>
<reference evidence="2 3" key="1">
    <citation type="journal article" date="2016" name="Nat. Commun.">
        <title>Thousands of microbial genomes shed light on interconnected biogeochemical processes in an aquifer system.</title>
        <authorList>
            <person name="Anantharaman K."/>
            <person name="Brown C.T."/>
            <person name="Hug L.A."/>
            <person name="Sharon I."/>
            <person name="Castelle C.J."/>
            <person name="Probst A.J."/>
            <person name="Thomas B.C."/>
            <person name="Singh A."/>
            <person name="Wilkins M.J."/>
            <person name="Karaoz U."/>
            <person name="Brodie E.L."/>
            <person name="Williams K.H."/>
            <person name="Hubbard S.S."/>
            <person name="Banfield J.F."/>
        </authorList>
    </citation>
    <scope>NUCLEOTIDE SEQUENCE [LARGE SCALE GENOMIC DNA]</scope>
</reference>
<accession>A0A1G2A862</accession>
<gene>
    <name evidence="2" type="ORF">A3H61_02690</name>
</gene>
<evidence type="ECO:0000313" key="3">
    <source>
        <dbReference type="Proteomes" id="UP000178315"/>
    </source>
</evidence>
<comment type="caution">
    <text evidence="2">The sequence shown here is derived from an EMBL/GenBank/DDBJ whole genome shotgun (WGS) entry which is preliminary data.</text>
</comment>
<dbReference type="AlphaFoldDB" id="A0A1G2A862"/>
<evidence type="ECO:0000259" key="1">
    <source>
        <dbReference type="SMART" id="SM00974"/>
    </source>
</evidence>
<dbReference type="EMBL" id="MHJU01000017">
    <property type="protein sequence ID" value="OGY73093.1"/>
    <property type="molecule type" value="Genomic_DNA"/>
</dbReference>